<dbReference type="Proteomes" id="UP000785200">
    <property type="component" value="Unassembled WGS sequence"/>
</dbReference>
<keyword evidence="8" id="KW-1185">Reference proteome</keyword>
<keyword evidence="2" id="KW-0285">Flavoprotein</keyword>
<dbReference type="GO" id="GO:0050661">
    <property type="term" value="F:NADP binding"/>
    <property type="evidence" value="ECO:0007669"/>
    <property type="project" value="InterPro"/>
</dbReference>
<gene>
    <name evidence="7" type="ORF">D0Z07_6841</name>
</gene>
<dbReference type="OrthoDB" id="66881at2759"/>
<dbReference type="Pfam" id="PF00743">
    <property type="entry name" value="FMO-like"/>
    <property type="match status" value="2"/>
</dbReference>
<dbReference type="PANTHER" id="PTHR23023">
    <property type="entry name" value="DIMETHYLANILINE MONOOXYGENASE"/>
    <property type="match status" value="1"/>
</dbReference>
<evidence type="ECO:0000256" key="5">
    <source>
        <dbReference type="ARBA" id="ARBA00023002"/>
    </source>
</evidence>
<dbReference type="InterPro" id="IPR036188">
    <property type="entry name" value="FAD/NAD-bd_sf"/>
</dbReference>
<evidence type="ECO:0000313" key="7">
    <source>
        <dbReference type="EMBL" id="KAG0647451.1"/>
    </source>
</evidence>
<dbReference type="SUPFAM" id="SSF51905">
    <property type="entry name" value="FAD/NAD(P)-binding domain"/>
    <property type="match status" value="2"/>
</dbReference>
<reference evidence="7" key="1">
    <citation type="submission" date="2019-07" db="EMBL/GenBank/DDBJ databases">
        <title>Hyphodiscus hymeniophilus genome sequencing and assembly.</title>
        <authorList>
            <person name="Kramer G."/>
            <person name="Nodwell J."/>
        </authorList>
    </citation>
    <scope>NUCLEOTIDE SEQUENCE</scope>
    <source>
        <strain evidence="7">ATCC 34498</strain>
    </source>
</reference>
<evidence type="ECO:0000313" key="8">
    <source>
        <dbReference type="Proteomes" id="UP000785200"/>
    </source>
</evidence>
<name>A0A9P6VGA5_9HELO</name>
<sequence length="496" mass="56315">MCDDLRSRSVAIIGAGAAGAVAAAAFEAEKYFKKIRVFERRESPGGTWIYDPSTPPKLPLQPGSLPRDTDPRLAIPSDLPKTTSPNHQERYAQTPIYDSLTTNVPSIAMSFSDIPFPYGPFVPHHIARQYVELYFAYHKVDAHLSLNTTVEDLTLVPSPNSGSERWKLTLRKHDPVQNRDTWWEEIFDAVVLANGHYSIPFIPEVKGLAEYMSLFPNRVTHSKTYRSPFTFCSKKVLVVGNSASGHDVTAELVQAAHLPVYQSRRSRSRWDGPEPPPGIAWKAIIKEFLPSGRIVFEDDTHLDDVDSVVYCTGYKASYPFWNAKKNGGPLYDYEANKLNHTYLHTFFRDFPTTLAIVGMPRVLTFRSFEYQATALARIFSGRDGGRLVRKGKEDMIRWESEREERCSREGKKFHDIEWETGETWEWLEELYRIAGLPLLSGEGRIPPVLGKEVRWALENIRKYPEPGKDGGNSEDIMADDEWVVVGNDKKDLLAFI</sequence>
<dbReference type="AlphaFoldDB" id="A0A9P6VGA5"/>
<evidence type="ECO:0000256" key="6">
    <source>
        <dbReference type="SAM" id="MobiDB-lite"/>
    </source>
</evidence>
<organism evidence="7 8">
    <name type="scientific">Hyphodiscus hymeniophilus</name>
    <dbReference type="NCBI Taxonomy" id="353542"/>
    <lineage>
        <taxon>Eukaryota</taxon>
        <taxon>Fungi</taxon>
        <taxon>Dikarya</taxon>
        <taxon>Ascomycota</taxon>
        <taxon>Pezizomycotina</taxon>
        <taxon>Leotiomycetes</taxon>
        <taxon>Helotiales</taxon>
        <taxon>Hyphodiscaceae</taxon>
        <taxon>Hyphodiscus</taxon>
    </lineage>
</organism>
<comment type="caution">
    <text evidence="7">The sequence shown here is derived from an EMBL/GenBank/DDBJ whole genome shotgun (WGS) entry which is preliminary data.</text>
</comment>
<evidence type="ECO:0000256" key="3">
    <source>
        <dbReference type="ARBA" id="ARBA00022827"/>
    </source>
</evidence>
<dbReference type="PRINTS" id="PR00370">
    <property type="entry name" value="FMOXYGENASE"/>
</dbReference>
<keyword evidence="4" id="KW-0521">NADP</keyword>
<dbReference type="InterPro" id="IPR000960">
    <property type="entry name" value="Flavin_mOase"/>
</dbReference>
<dbReference type="GO" id="GO:0004499">
    <property type="term" value="F:N,N-dimethylaniline monooxygenase activity"/>
    <property type="evidence" value="ECO:0007669"/>
    <property type="project" value="InterPro"/>
</dbReference>
<keyword evidence="5" id="KW-0560">Oxidoreductase</keyword>
<keyword evidence="7" id="KW-0503">Monooxygenase</keyword>
<dbReference type="Pfam" id="PF13450">
    <property type="entry name" value="NAD_binding_8"/>
    <property type="match status" value="1"/>
</dbReference>
<keyword evidence="3" id="KW-0274">FAD</keyword>
<dbReference type="InterPro" id="IPR050346">
    <property type="entry name" value="FMO-like"/>
</dbReference>
<dbReference type="EMBL" id="VNKQ01000012">
    <property type="protein sequence ID" value="KAG0647451.1"/>
    <property type="molecule type" value="Genomic_DNA"/>
</dbReference>
<evidence type="ECO:0000256" key="2">
    <source>
        <dbReference type="ARBA" id="ARBA00022630"/>
    </source>
</evidence>
<accession>A0A9P6VGA5</accession>
<comment type="similarity">
    <text evidence="1">Belongs to the FMO family.</text>
</comment>
<evidence type="ECO:0000256" key="1">
    <source>
        <dbReference type="ARBA" id="ARBA00009183"/>
    </source>
</evidence>
<dbReference type="Gene3D" id="3.50.50.60">
    <property type="entry name" value="FAD/NAD(P)-binding domain"/>
    <property type="match status" value="2"/>
</dbReference>
<protein>
    <submittedName>
        <fullName evidence="7">Flavin-dependent monooxygenase</fullName>
    </submittedName>
</protein>
<evidence type="ECO:0000256" key="4">
    <source>
        <dbReference type="ARBA" id="ARBA00022857"/>
    </source>
</evidence>
<proteinExistence type="inferred from homology"/>
<dbReference type="InterPro" id="IPR020946">
    <property type="entry name" value="Flavin_mOase-like"/>
</dbReference>
<feature type="region of interest" description="Disordered" evidence="6">
    <location>
        <begin position="46"/>
        <end position="87"/>
    </location>
</feature>
<dbReference type="GO" id="GO:0050660">
    <property type="term" value="F:flavin adenine dinucleotide binding"/>
    <property type="evidence" value="ECO:0007669"/>
    <property type="project" value="InterPro"/>
</dbReference>